<dbReference type="GO" id="GO:0015627">
    <property type="term" value="C:type II protein secretion system complex"/>
    <property type="evidence" value="ECO:0007669"/>
    <property type="project" value="TreeGrafter"/>
</dbReference>
<dbReference type="InterPro" id="IPR049371">
    <property type="entry name" value="GspD-like_N0"/>
</dbReference>
<dbReference type="Pfam" id="PF03958">
    <property type="entry name" value="Secretin_N"/>
    <property type="match status" value="1"/>
</dbReference>
<keyword evidence="2" id="KW-0812">Transmembrane</keyword>
<evidence type="ECO:0000313" key="10">
    <source>
        <dbReference type="EMBL" id="CAA6805276.1"/>
    </source>
</evidence>
<evidence type="ECO:0000256" key="1">
    <source>
        <dbReference type="ARBA" id="ARBA00004370"/>
    </source>
</evidence>
<dbReference type="GO" id="GO:0009306">
    <property type="term" value="P:protein secretion"/>
    <property type="evidence" value="ECO:0007669"/>
    <property type="project" value="InterPro"/>
</dbReference>
<feature type="domain" description="Type II/III secretion system secretin-like" evidence="7">
    <location>
        <begin position="408"/>
        <end position="568"/>
    </location>
</feature>
<dbReference type="EMBL" id="CACVAW010000018">
    <property type="protein sequence ID" value="CAA6805276.1"/>
    <property type="molecule type" value="Genomic_DNA"/>
</dbReference>
<dbReference type="Pfam" id="PF00263">
    <property type="entry name" value="Secretin"/>
    <property type="match status" value="1"/>
</dbReference>
<dbReference type="PANTHER" id="PTHR30332:SF24">
    <property type="entry name" value="SECRETIN GSPD-RELATED"/>
    <property type="match status" value="1"/>
</dbReference>
<organism evidence="10">
    <name type="scientific">uncultured Campylobacterales bacterium</name>
    <dbReference type="NCBI Taxonomy" id="352960"/>
    <lineage>
        <taxon>Bacteria</taxon>
        <taxon>Pseudomonadati</taxon>
        <taxon>Campylobacterota</taxon>
        <taxon>Epsilonproteobacteria</taxon>
        <taxon>Campylobacterales</taxon>
        <taxon>environmental samples</taxon>
    </lineage>
</organism>
<protein>
    <submittedName>
        <fullName evidence="10">General secretion pathway protein D</fullName>
    </submittedName>
</protein>
<keyword evidence="3" id="KW-0732">Signal</keyword>
<dbReference type="InterPro" id="IPR038591">
    <property type="entry name" value="NolW-like_sf"/>
</dbReference>
<dbReference type="PRINTS" id="PR00811">
    <property type="entry name" value="BCTERIALGSPD"/>
</dbReference>
<proteinExistence type="inferred from homology"/>
<dbReference type="AlphaFoldDB" id="A0A6S6SJS0"/>
<dbReference type="PANTHER" id="PTHR30332">
    <property type="entry name" value="PROBABLE GENERAL SECRETION PATHWAY PROTEIN D"/>
    <property type="match status" value="1"/>
</dbReference>
<evidence type="ECO:0000256" key="4">
    <source>
        <dbReference type="ARBA" id="ARBA00023136"/>
    </source>
</evidence>
<dbReference type="InterPro" id="IPR001775">
    <property type="entry name" value="GspD/PilQ"/>
</dbReference>
<keyword evidence="4" id="KW-0472">Membrane</keyword>
<feature type="domain" description="NolW-like" evidence="8">
    <location>
        <begin position="269"/>
        <end position="338"/>
    </location>
</feature>
<dbReference type="GO" id="GO:0009279">
    <property type="term" value="C:cell outer membrane"/>
    <property type="evidence" value="ECO:0007669"/>
    <property type="project" value="UniProtKB-SubCell"/>
</dbReference>
<name>A0A6S6SJS0_9BACT</name>
<reference evidence="10" key="1">
    <citation type="submission" date="2020-01" db="EMBL/GenBank/DDBJ databases">
        <authorList>
            <person name="Meier V. D."/>
            <person name="Meier V D."/>
        </authorList>
    </citation>
    <scope>NUCLEOTIDE SEQUENCE</scope>
    <source>
        <strain evidence="10">HLG_WM_MAG_12</strain>
    </source>
</reference>
<evidence type="ECO:0000259" key="8">
    <source>
        <dbReference type="Pfam" id="PF03958"/>
    </source>
</evidence>
<comment type="similarity">
    <text evidence="5">Belongs to the bacterial secretin family.</text>
</comment>
<evidence type="ECO:0000256" key="6">
    <source>
        <dbReference type="RuleBase" id="RU004004"/>
    </source>
</evidence>
<sequence length="760" mass="84692">MKLNKLLVMIMFLTSLLLSQKVDINFKDLEVEQFIKIVAKITNKNILIDGILKGKVNFVSNKSIEKNQLIELLHSVLETKKYTLVDTGEGFLKVVKKNTALAENLPIVRDSTISQMKTDVIKINDIDAKFVAGQFKHLLSSYAKIVIMQDTNSIVISDFPKNIKTVRKIINEITDKSKKIVEFVPLQYTKASKMLVDVRLIAKSLFPLKSAVHNVVLMKNDTTNSIIIIGTRTNIDKLYPYIERLDAKQDEMTKELVEDIEESTAEQSVFVLHLNNAEASSVATTVNAIVKKQKRPVNDPEPFVSADKNLNALVVVSSGIEYQKIKRVVSMLDVERQQVYVKAKIIEISTDRASQMGISLMDDSLNIIGSRNEGIVYSPTVLGLASSINYEISDILKTLTLGATLSFLKENGVANILSEPSILCINNESSSIYVGQVEPILTSSTDTTTSTSGNRTYSREDIGLSLEVTPRVSQDNKVILEVHTKLEDVLAVNSDGQVTTSKREVKTTAIVKDGASVIVGGLIRDKKSDSTKKIPLLGDIPIVGKLFTYESSSKDMTNLVIILTPYIVNRSGGLSKLKEKLSTLNELQLVYNKAVGKDLEKNLKRDVVDSIAEQLSNDVETTYSTSVNDSGESLVDRKNEDEFMNMIDKSNVQKSDIKVKKSNLNQDSKKVYILSEGNIKEPKNSKIVIEKPVEKDEYFVTDEEISEPTNTNEFDDIISELQDIVVKIDAKAKVQKTKKIDIDIEDHLDSKITDFVNINR</sequence>
<dbReference type="PRINTS" id="PR01032">
    <property type="entry name" value="PHAGEIV"/>
</dbReference>
<gene>
    <name evidence="10" type="ORF">HELGO_WM13144</name>
</gene>
<feature type="domain" description="GspD-like N0" evidence="9">
    <location>
        <begin position="24"/>
        <end position="94"/>
    </location>
</feature>
<dbReference type="InterPro" id="IPR004846">
    <property type="entry name" value="T2SS/T3SS_dom"/>
</dbReference>
<dbReference type="InterPro" id="IPR050810">
    <property type="entry name" value="Bact_Secretion_Sys_Channel"/>
</dbReference>
<dbReference type="Pfam" id="PF21305">
    <property type="entry name" value="type_II_gspD_N0"/>
    <property type="match status" value="1"/>
</dbReference>
<evidence type="ECO:0000256" key="3">
    <source>
        <dbReference type="ARBA" id="ARBA00022729"/>
    </source>
</evidence>
<evidence type="ECO:0000256" key="2">
    <source>
        <dbReference type="ARBA" id="ARBA00022692"/>
    </source>
</evidence>
<dbReference type="Gene3D" id="3.30.1370.120">
    <property type="match status" value="3"/>
</dbReference>
<accession>A0A6S6SJS0</accession>
<dbReference type="Gene3D" id="3.55.50.30">
    <property type="match status" value="1"/>
</dbReference>
<evidence type="ECO:0000256" key="5">
    <source>
        <dbReference type="RuleBase" id="RU004003"/>
    </source>
</evidence>
<keyword evidence="6" id="KW-0813">Transport</keyword>
<evidence type="ECO:0000259" key="7">
    <source>
        <dbReference type="Pfam" id="PF00263"/>
    </source>
</evidence>
<dbReference type="InterPro" id="IPR005644">
    <property type="entry name" value="NolW-like"/>
</dbReference>
<comment type="subcellular location">
    <subcellularLocation>
        <location evidence="6">Cell outer membrane</location>
    </subcellularLocation>
    <subcellularLocation>
        <location evidence="1">Membrane</location>
    </subcellularLocation>
</comment>
<evidence type="ECO:0000259" key="9">
    <source>
        <dbReference type="Pfam" id="PF21305"/>
    </source>
</evidence>